<dbReference type="PROSITE" id="PS00723">
    <property type="entry name" value="POLYPRENYL_SYNTHASE_1"/>
    <property type="match status" value="1"/>
</dbReference>
<evidence type="ECO:0000256" key="2">
    <source>
        <dbReference type="ARBA" id="ARBA00006706"/>
    </source>
</evidence>
<keyword evidence="3 7" id="KW-0808">Transferase</keyword>
<evidence type="ECO:0000256" key="3">
    <source>
        <dbReference type="ARBA" id="ARBA00022679"/>
    </source>
</evidence>
<reference evidence="8" key="1">
    <citation type="journal article" date="2022" name="Int. J. Syst. Evol. Microbiol.">
        <title>A novel species of lactic acid bacteria, Ligilactobacillus pabuli sp. nov., isolated from alfalfa silage.</title>
        <authorList>
            <person name="Tohno M."/>
            <person name="Tanizawa Y."/>
            <person name="Sawada H."/>
            <person name="Sakamoto M."/>
            <person name="Ohkuma M."/>
            <person name="Kobayashi H."/>
        </authorList>
    </citation>
    <scope>NUCLEOTIDE SEQUENCE</scope>
    <source>
        <strain evidence="8">AF129</strain>
    </source>
</reference>
<gene>
    <name evidence="8" type="primary">ispA</name>
    <name evidence="8" type="ORF">LPAF129_00440</name>
</gene>
<dbReference type="InterPro" id="IPR000092">
    <property type="entry name" value="Polyprenyl_synt"/>
</dbReference>
<name>A0ABQ5JE57_9LACO</name>
<protein>
    <submittedName>
        <fullName evidence="8">Farnesyl-diphosphate synthase</fullName>
    </submittedName>
</protein>
<dbReference type="Gene3D" id="1.10.600.10">
    <property type="entry name" value="Farnesyl Diphosphate Synthase"/>
    <property type="match status" value="1"/>
</dbReference>
<evidence type="ECO:0000313" key="8">
    <source>
        <dbReference type="EMBL" id="GKS80359.1"/>
    </source>
</evidence>
<dbReference type="Proteomes" id="UP001055149">
    <property type="component" value="Unassembled WGS sequence"/>
</dbReference>
<keyword evidence="5" id="KW-0460">Magnesium</keyword>
<dbReference type="CDD" id="cd00685">
    <property type="entry name" value="Trans_IPPS_HT"/>
    <property type="match status" value="1"/>
</dbReference>
<comment type="similarity">
    <text evidence="2 7">Belongs to the FPP/GGPP synthase family.</text>
</comment>
<dbReference type="SFLD" id="SFLDG01017">
    <property type="entry name" value="Polyprenyl_Transferase_Like"/>
    <property type="match status" value="1"/>
</dbReference>
<evidence type="ECO:0000256" key="7">
    <source>
        <dbReference type="RuleBase" id="RU004466"/>
    </source>
</evidence>
<comment type="caution">
    <text evidence="8">The sequence shown here is derived from an EMBL/GenBank/DDBJ whole genome shotgun (WGS) entry which is preliminary data.</text>
</comment>
<evidence type="ECO:0000256" key="6">
    <source>
        <dbReference type="ARBA" id="ARBA00023229"/>
    </source>
</evidence>
<keyword evidence="4" id="KW-0479">Metal-binding</keyword>
<comment type="cofactor">
    <cofactor evidence="1">
        <name>Mg(2+)</name>
        <dbReference type="ChEBI" id="CHEBI:18420"/>
    </cofactor>
</comment>
<dbReference type="SUPFAM" id="SSF48576">
    <property type="entry name" value="Terpenoid synthases"/>
    <property type="match status" value="1"/>
</dbReference>
<evidence type="ECO:0000313" key="9">
    <source>
        <dbReference type="Proteomes" id="UP001055149"/>
    </source>
</evidence>
<proteinExistence type="inferred from homology"/>
<dbReference type="EMBL" id="BQXH01000001">
    <property type="protein sequence ID" value="GKS80359.1"/>
    <property type="molecule type" value="Genomic_DNA"/>
</dbReference>
<dbReference type="PROSITE" id="PS00444">
    <property type="entry name" value="POLYPRENYL_SYNTHASE_2"/>
    <property type="match status" value="1"/>
</dbReference>
<evidence type="ECO:0000256" key="4">
    <source>
        <dbReference type="ARBA" id="ARBA00022723"/>
    </source>
</evidence>
<dbReference type="RefSeq" id="WP_244053816.1">
    <property type="nucleotide sequence ID" value="NZ_BQXH01000001.1"/>
</dbReference>
<dbReference type="Pfam" id="PF00348">
    <property type="entry name" value="polyprenyl_synt"/>
    <property type="match status" value="1"/>
</dbReference>
<dbReference type="InterPro" id="IPR008949">
    <property type="entry name" value="Isoprenoid_synthase_dom_sf"/>
</dbReference>
<evidence type="ECO:0000256" key="5">
    <source>
        <dbReference type="ARBA" id="ARBA00022842"/>
    </source>
</evidence>
<organism evidence="8 9">
    <name type="scientific">Ligilactobacillus pabuli</name>
    <dbReference type="NCBI Taxonomy" id="2886039"/>
    <lineage>
        <taxon>Bacteria</taxon>
        <taxon>Bacillati</taxon>
        <taxon>Bacillota</taxon>
        <taxon>Bacilli</taxon>
        <taxon>Lactobacillales</taxon>
        <taxon>Lactobacillaceae</taxon>
        <taxon>Ligilactobacillus</taxon>
    </lineage>
</organism>
<dbReference type="PANTHER" id="PTHR43281">
    <property type="entry name" value="FARNESYL DIPHOSPHATE SYNTHASE"/>
    <property type="match status" value="1"/>
</dbReference>
<dbReference type="InterPro" id="IPR033749">
    <property type="entry name" value="Polyprenyl_synt_CS"/>
</dbReference>
<dbReference type="InterPro" id="IPR053378">
    <property type="entry name" value="Prenyl_diphosphate_synthase"/>
</dbReference>
<keyword evidence="9" id="KW-1185">Reference proteome</keyword>
<accession>A0ABQ5JE57</accession>
<dbReference type="PANTHER" id="PTHR43281:SF1">
    <property type="entry name" value="FARNESYL DIPHOSPHATE SYNTHASE"/>
    <property type="match status" value="1"/>
</dbReference>
<keyword evidence="6" id="KW-0414">Isoprene biosynthesis</keyword>
<dbReference type="SFLD" id="SFLDS00005">
    <property type="entry name" value="Isoprenoid_Synthase_Type_I"/>
    <property type="match status" value="1"/>
</dbReference>
<sequence length="295" mass="32029">MSKKTLKQLQEVEVHELNQCLADEISAMQAQQTLKDAMLYSVEAGGKRIRPLIILATCASFEREIDASVFAVAGSLEFIHTYSLIHDDLPEMDNDDLRRGKPTNHKVYGQALAVLAGDGLLTAAFEWLAQAGLPAEKNVALLAELAHAAGPQGMVDGQARDIEGEHQQLTLPQLQVLHAGKTGALIRYAFIAGAQLSAASSQQEEILSDFGAKYGLAFQIYDDILDVTSTEEEMGKAVHKDEAENKNTYPTLLGLTGAQDKLTEVLSQARADLTQLAATGIKCDLFEELLGYFKI</sequence>
<evidence type="ECO:0000256" key="1">
    <source>
        <dbReference type="ARBA" id="ARBA00001946"/>
    </source>
</evidence>
<dbReference type="NCBIfam" id="NF045485">
    <property type="entry name" value="FPPsyn"/>
    <property type="match status" value="1"/>
</dbReference>